<keyword evidence="3" id="KW-1185">Reference proteome</keyword>
<accession>A0ABP7FAU1</accession>
<feature type="compositionally biased region" description="Basic and acidic residues" evidence="1">
    <location>
        <begin position="287"/>
        <end position="301"/>
    </location>
</feature>
<dbReference type="EMBL" id="BAABCK010000070">
    <property type="protein sequence ID" value="GAA3734286.1"/>
    <property type="molecule type" value="Genomic_DNA"/>
</dbReference>
<feature type="compositionally biased region" description="Acidic residues" evidence="1">
    <location>
        <begin position="186"/>
        <end position="195"/>
    </location>
</feature>
<comment type="caution">
    <text evidence="2">The sequence shown here is derived from an EMBL/GenBank/DDBJ whole genome shotgun (WGS) entry which is preliminary data.</text>
</comment>
<feature type="region of interest" description="Disordered" evidence="1">
    <location>
        <begin position="30"/>
        <end position="49"/>
    </location>
</feature>
<organism evidence="2 3">
    <name type="scientific">Salinicoccus jeotgali</name>
    <dbReference type="NCBI Taxonomy" id="381634"/>
    <lineage>
        <taxon>Bacteria</taxon>
        <taxon>Bacillati</taxon>
        <taxon>Bacillota</taxon>
        <taxon>Bacilli</taxon>
        <taxon>Bacillales</taxon>
        <taxon>Staphylococcaceae</taxon>
        <taxon>Salinicoccus</taxon>
    </lineage>
</organism>
<protein>
    <submittedName>
        <fullName evidence="2">Uncharacterized protein</fullName>
    </submittedName>
</protein>
<evidence type="ECO:0000313" key="3">
    <source>
        <dbReference type="Proteomes" id="UP001500920"/>
    </source>
</evidence>
<evidence type="ECO:0000256" key="1">
    <source>
        <dbReference type="SAM" id="MobiDB-lite"/>
    </source>
</evidence>
<evidence type="ECO:0000313" key="2">
    <source>
        <dbReference type="EMBL" id="GAA3734286.1"/>
    </source>
</evidence>
<sequence length="328" mass="37648">MNENVKKAVTLLPLILVPLLNERKRIKQHPDVQKLEEKSSHAYHTAKDKSANALDTVKNAGATTYTTGRTALSKVSGAIEEKRSERLYTKEMKQYEDSLKEAEALESRFQKDKEKHRKSRLKEIQKSEVPKIMQSQNENNDGLSYDSGEEDPVAPEIKTDMKSNPDNYGVALAYEDNRASNRLIADEDDQDDVYSTEDGGNSDRSSLREDDNLQEVPSNNEGQERLDNMNQNMNHYIEKNVKGHEEENYENGPLFTKHKNILDPKHAISKSSSSADNQDSLFNRHRTMQEEKVSETGRRTGEPSSMTKSKKQMKLEKKIEKQRRKQYK</sequence>
<gene>
    <name evidence="2" type="ORF">GCM10022378_23250</name>
</gene>
<dbReference type="RefSeq" id="WP_344704631.1">
    <property type="nucleotide sequence ID" value="NZ_BAABCK010000070.1"/>
</dbReference>
<name>A0ABP7FAU1_9STAP</name>
<feature type="region of interest" description="Disordered" evidence="1">
    <location>
        <begin position="107"/>
        <end position="231"/>
    </location>
</feature>
<reference evidence="3" key="1">
    <citation type="journal article" date="2019" name="Int. J. Syst. Evol. Microbiol.">
        <title>The Global Catalogue of Microorganisms (GCM) 10K type strain sequencing project: providing services to taxonomists for standard genome sequencing and annotation.</title>
        <authorList>
            <consortium name="The Broad Institute Genomics Platform"/>
            <consortium name="The Broad Institute Genome Sequencing Center for Infectious Disease"/>
            <person name="Wu L."/>
            <person name="Ma J."/>
        </authorList>
    </citation>
    <scope>NUCLEOTIDE SEQUENCE [LARGE SCALE GENOMIC DNA]</scope>
    <source>
        <strain evidence="3">JCM 16981</strain>
    </source>
</reference>
<dbReference type="Proteomes" id="UP001500920">
    <property type="component" value="Unassembled WGS sequence"/>
</dbReference>
<feature type="compositionally biased region" description="Polar residues" evidence="1">
    <location>
        <begin position="133"/>
        <end position="142"/>
    </location>
</feature>
<feature type="region of interest" description="Disordered" evidence="1">
    <location>
        <begin position="264"/>
        <end position="328"/>
    </location>
</feature>
<proteinExistence type="predicted"/>